<dbReference type="SUPFAM" id="SSF158622">
    <property type="entry name" value="YheA/YmcA-like"/>
    <property type="match status" value="1"/>
</dbReference>
<reference evidence="1" key="2">
    <citation type="journal article" date="2021" name="PeerJ">
        <title>Extensive microbial diversity within the chicken gut microbiome revealed by metagenomics and culture.</title>
        <authorList>
            <person name="Gilroy R."/>
            <person name="Ravi A."/>
            <person name="Getino M."/>
            <person name="Pursley I."/>
            <person name="Horton D.L."/>
            <person name="Alikhan N.F."/>
            <person name="Baker D."/>
            <person name="Gharbi K."/>
            <person name="Hall N."/>
            <person name="Watson M."/>
            <person name="Adriaenssens E.M."/>
            <person name="Foster-Nyarko E."/>
            <person name="Jarju S."/>
            <person name="Secka A."/>
            <person name="Antonio M."/>
            <person name="Oren A."/>
            <person name="Chaudhuri R.R."/>
            <person name="La Ragione R."/>
            <person name="Hildebrand F."/>
            <person name="Pallen M.J."/>
        </authorList>
    </citation>
    <scope>NUCLEOTIDE SEQUENCE</scope>
    <source>
        <strain evidence="1">ChiW17-6978</strain>
    </source>
</reference>
<reference evidence="1" key="1">
    <citation type="submission" date="2020-10" db="EMBL/GenBank/DDBJ databases">
        <authorList>
            <person name="Gilroy R."/>
        </authorList>
    </citation>
    <scope>NUCLEOTIDE SEQUENCE</scope>
    <source>
        <strain evidence="1">ChiW17-6978</strain>
    </source>
</reference>
<organism evidence="1 2">
    <name type="scientific">Candidatus Pelethenecus faecipullorum</name>
    <dbReference type="NCBI Taxonomy" id="2840900"/>
    <lineage>
        <taxon>Bacteria</taxon>
        <taxon>Bacillati</taxon>
        <taxon>Mycoplasmatota</taxon>
        <taxon>Mollicutes</taxon>
        <taxon>Candidatus Pelethenecus</taxon>
    </lineage>
</organism>
<accession>A0A9D1GSK0</accession>
<comment type="caution">
    <text evidence="1">The sequence shown here is derived from an EMBL/GenBank/DDBJ whole genome shotgun (WGS) entry which is preliminary data.</text>
</comment>
<evidence type="ECO:0000313" key="2">
    <source>
        <dbReference type="Proteomes" id="UP000886758"/>
    </source>
</evidence>
<sequence>MDEQLVYQLAEEYACEWLTQEKVKRYLYLKEKIVLSLKKEIVAFKNAEANYQEALKYGFYHPDLKRYQAELASKKKNLYAHPLMVEYKKLEGELEAQLKNDINALKQEISNKFPLDRFF</sequence>
<evidence type="ECO:0000313" key="1">
    <source>
        <dbReference type="EMBL" id="HIT49976.1"/>
    </source>
</evidence>
<dbReference type="EMBL" id="DVLF01000095">
    <property type="protein sequence ID" value="HIT49976.1"/>
    <property type="molecule type" value="Genomic_DNA"/>
</dbReference>
<proteinExistence type="predicted"/>
<dbReference type="InterPro" id="IPR023378">
    <property type="entry name" value="YheA/YmcA-like_dom_sf"/>
</dbReference>
<dbReference type="Proteomes" id="UP000886758">
    <property type="component" value="Unassembled WGS sequence"/>
</dbReference>
<dbReference type="AlphaFoldDB" id="A0A9D1GSK0"/>
<dbReference type="Gene3D" id="1.20.1500.10">
    <property type="entry name" value="YheA/YmcA-like"/>
    <property type="match status" value="1"/>
</dbReference>
<protein>
    <submittedName>
        <fullName evidence="1">Uncharacterized protein</fullName>
    </submittedName>
</protein>
<gene>
    <name evidence="1" type="ORF">IAD46_03010</name>
</gene>
<name>A0A9D1GSK0_9MOLU</name>